<dbReference type="Pfam" id="PF00588">
    <property type="entry name" value="SpoU_methylase"/>
    <property type="match status" value="1"/>
</dbReference>
<sequence length="329" mass="36764">MAASLWKAWPTSLSFVVHGFIKCPVRTARSDVFRRSVRIITPEEQEKLLLKKQGYIVDDGPNTESHIDIADHGASQKKTKIKNDKNINFSKQTKAETQLLKYEKLQEGDKRFGTLVNNAKSKKLRQKNQQILLEGERLISDALLAGAKCRSIYFTSRFDPNKLPLDPSSQIPVYKVKYKHMQLWSDVSTPPGIMAIFQMPAMGEAVIPQTQTIPLTLICDNIQDSGNMGSLIRTAAAVGCTRILTTVGSVDVWEPKVLRSGCGSHFRIPIFNSIPWSQIPNYISSDAQLLLASASESILKFIAYSLQNDDVSPCVCNAEQDCLQEPFYI</sequence>
<dbReference type="EMBL" id="CAHIKZ030000085">
    <property type="protein sequence ID" value="CAE1150422.1"/>
    <property type="molecule type" value="Genomic_DNA"/>
</dbReference>
<evidence type="ECO:0000256" key="3">
    <source>
        <dbReference type="ARBA" id="ARBA00022679"/>
    </source>
</evidence>
<dbReference type="InterPro" id="IPR029064">
    <property type="entry name" value="Ribosomal_eL30-like_sf"/>
</dbReference>
<dbReference type="Pfam" id="PF22435">
    <property type="entry name" value="MRM3-like_sub_bind"/>
    <property type="match status" value="1"/>
</dbReference>
<dbReference type="OrthoDB" id="270651at2759"/>
<dbReference type="AlphaFoldDB" id="A0A812AM21"/>
<dbReference type="InterPro" id="IPR053888">
    <property type="entry name" value="MRM3-like_sub_bind"/>
</dbReference>
<protein>
    <submittedName>
        <fullName evidence="5">RNMTL1</fullName>
        <ecNumber evidence="5">2.1.1.-</ecNumber>
    </submittedName>
</protein>
<dbReference type="InterPro" id="IPR051259">
    <property type="entry name" value="rRNA_Methyltransferase"/>
</dbReference>
<dbReference type="Gene3D" id="3.30.1330.30">
    <property type="match status" value="1"/>
</dbReference>
<dbReference type="GO" id="GO:0003723">
    <property type="term" value="F:RNA binding"/>
    <property type="evidence" value="ECO:0007669"/>
    <property type="project" value="InterPro"/>
</dbReference>
<dbReference type="Gene3D" id="3.40.1280.10">
    <property type="match status" value="1"/>
</dbReference>
<evidence type="ECO:0000313" key="5">
    <source>
        <dbReference type="EMBL" id="CAE1150422.1"/>
    </source>
</evidence>
<dbReference type="EC" id="2.1.1.-" evidence="5"/>
<evidence type="ECO:0000259" key="4">
    <source>
        <dbReference type="SMART" id="SM00967"/>
    </source>
</evidence>
<dbReference type="PANTHER" id="PTHR43191">
    <property type="entry name" value="RRNA METHYLTRANSFERASE 3"/>
    <property type="match status" value="1"/>
</dbReference>
<reference evidence="5" key="1">
    <citation type="submission" date="2021-01" db="EMBL/GenBank/DDBJ databases">
        <authorList>
            <person name="Li R."/>
            <person name="Bekaert M."/>
        </authorList>
    </citation>
    <scope>NUCLEOTIDE SEQUENCE</scope>
    <source>
        <strain evidence="5">Farmed</strain>
    </source>
</reference>
<evidence type="ECO:0000256" key="1">
    <source>
        <dbReference type="ARBA" id="ARBA00007228"/>
    </source>
</evidence>
<keyword evidence="3 5" id="KW-0808">Transferase</keyword>
<name>A0A812AM21_ACAPH</name>
<comment type="similarity">
    <text evidence="1">Belongs to the class IV-like SAM-binding methyltransferase superfamily. RNA methyltransferase TrmH family.</text>
</comment>
<dbReference type="PANTHER" id="PTHR43191:SF2">
    <property type="entry name" value="RRNA METHYLTRANSFERASE 3, MITOCHONDRIAL"/>
    <property type="match status" value="1"/>
</dbReference>
<feature type="domain" description="RNA 2-O ribose methyltransferase substrate binding" evidence="4">
    <location>
        <begin position="132"/>
        <end position="203"/>
    </location>
</feature>
<dbReference type="GO" id="GO:0006396">
    <property type="term" value="P:RNA processing"/>
    <property type="evidence" value="ECO:0007669"/>
    <property type="project" value="InterPro"/>
</dbReference>
<keyword evidence="6" id="KW-1185">Reference proteome</keyword>
<accession>A0A812AM21</accession>
<evidence type="ECO:0000313" key="6">
    <source>
        <dbReference type="Proteomes" id="UP000597762"/>
    </source>
</evidence>
<dbReference type="SMART" id="SM00967">
    <property type="entry name" value="SpoU_sub_bind"/>
    <property type="match status" value="1"/>
</dbReference>
<dbReference type="InterPro" id="IPR013123">
    <property type="entry name" value="SpoU_subst-bd"/>
</dbReference>
<organism evidence="5 6">
    <name type="scientific">Acanthosepion pharaonis</name>
    <name type="common">Pharaoh cuttlefish</name>
    <name type="synonym">Sepia pharaonis</name>
    <dbReference type="NCBI Taxonomy" id="158019"/>
    <lineage>
        <taxon>Eukaryota</taxon>
        <taxon>Metazoa</taxon>
        <taxon>Spiralia</taxon>
        <taxon>Lophotrochozoa</taxon>
        <taxon>Mollusca</taxon>
        <taxon>Cephalopoda</taxon>
        <taxon>Coleoidea</taxon>
        <taxon>Decapodiformes</taxon>
        <taxon>Sepiida</taxon>
        <taxon>Sepiina</taxon>
        <taxon>Sepiidae</taxon>
        <taxon>Acanthosepion</taxon>
    </lineage>
</organism>
<dbReference type="GO" id="GO:0032259">
    <property type="term" value="P:methylation"/>
    <property type="evidence" value="ECO:0007669"/>
    <property type="project" value="UniProtKB-KW"/>
</dbReference>
<dbReference type="GO" id="GO:0005737">
    <property type="term" value="C:cytoplasm"/>
    <property type="evidence" value="ECO:0007669"/>
    <property type="project" value="UniProtKB-ARBA"/>
</dbReference>
<keyword evidence="2 5" id="KW-0489">Methyltransferase</keyword>
<dbReference type="InterPro" id="IPR029028">
    <property type="entry name" value="Alpha/beta_knot_MTases"/>
</dbReference>
<comment type="caution">
    <text evidence="5">The sequence shown here is derived from an EMBL/GenBank/DDBJ whole genome shotgun (WGS) entry which is preliminary data.</text>
</comment>
<evidence type="ECO:0000256" key="2">
    <source>
        <dbReference type="ARBA" id="ARBA00022603"/>
    </source>
</evidence>
<proteinExistence type="inferred from homology"/>
<gene>
    <name evidence="5" type="ORF">SPHA_2930</name>
</gene>
<dbReference type="InterPro" id="IPR001537">
    <property type="entry name" value="SpoU_MeTrfase"/>
</dbReference>
<dbReference type="SUPFAM" id="SSF55315">
    <property type="entry name" value="L30e-like"/>
    <property type="match status" value="1"/>
</dbReference>
<dbReference type="Proteomes" id="UP000597762">
    <property type="component" value="Unassembled WGS sequence"/>
</dbReference>
<dbReference type="InterPro" id="IPR029026">
    <property type="entry name" value="tRNA_m1G_MTases_N"/>
</dbReference>
<dbReference type="GO" id="GO:0008173">
    <property type="term" value="F:RNA methyltransferase activity"/>
    <property type="evidence" value="ECO:0007669"/>
    <property type="project" value="InterPro"/>
</dbReference>
<dbReference type="SUPFAM" id="SSF75217">
    <property type="entry name" value="alpha/beta knot"/>
    <property type="match status" value="1"/>
</dbReference>